<dbReference type="GO" id="GO:0005509">
    <property type="term" value="F:calcium ion binding"/>
    <property type="evidence" value="ECO:0007669"/>
    <property type="project" value="InterPro"/>
</dbReference>
<evidence type="ECO:0000256" key="5">
    <source>
        <dbReference type="SAM" id="Phobius"/>
    </source>
</evidence>
<dbReference type="SMART" id="SM00539">
    <property type="entry name" value="NIDO"/>
    <property type="match status" value="1"/>
</dbReference>
<dbReference type="AlphaFoldDB" id="A0A814RMA7"/>
<feature type="domain" description="VWFD" evidence="9">
    <location>
        <begin position="649"/>
        <end position="874"/>
    </location>
</feature>
<dbReference type="PROSITE" id="PS51233">
    <property type="entry name" value="VWFD"/>
    <property type="match status" value="1"/>
</dbReference>
<keyword evidence="2 5" id="KW-0812">Transmembrane</keyword>
<dbReference type="GO" id="GO:0007160">
    <property type="term" value="P:cell-matrix adhesion"/>
    <property type="evidence" value="ECO:0007669"/>
    <property type="project" value="InterPro"/>
</dbReference>
<dbReference type="EMBL" id="CAJNOT010001053">
    <property type="protein sequence ID" value="CAF1136093.1"/>
    <property type="molecule type" value="Genomic_DNA"/>
</dbReference>
<dbReference type="PROSITE" id="PS51220">
    <property type="entry name" value="NIDO"/>
    <property type="match status" value="1"/>
</dbReference>
<comment type="subcellular location">
    <subcellularLocation>
        <location evidence="1">Membrane</location>
    </subcellularLocation>
</comment>
<organism evidence="10 11">
    <name type="scientific">Rotaria sordida</name>
    <dbReference type="NCBI Taxonomy" id="392033"/>
    <lineage>
        <taxon>Eukaryota</taxon>
        <taxon>Metazoa</taxon>
        <taxon>Spiralia</taxon>
        <taxon>Gnathifera</taxon>
        <taxon>Rotifera</taxon>
        <taxon>Eurotatoria</taxon>
        <taxon>Bdelloidea</taxon>
        <taxon>Philodinida</taxon>
        <taxon>Philodinidae</taxon>
        <taxon>Rotaria</taxon>
    </lineage>
</organism>
<feature type="signal peptide" evidence="6">
    <location>
        <begin position="1"/>
        <end position="22"/>
    </location>
</feature>
<protein>
    <submittedName>
        <fullName evidence="10">Uncharacterized protein</fullName>
    </submittedName>
</protein>
<dbReference type="Pfam" id="PF00094">
    <property type="entry name" value="VWD"/>
    <property type="match status" value="1"/>
</dbReference>
<dbReference type="InterPro" id="IPR003886">
    <property type="entry name" value="NIDO_dom"/>
</dbReference>
<dbReference type="InterPro" id="IPR001846">
    <property type="entry name" value="VWF_type-D"/>
</dbReference>
<evidence type="ECO:0000256" key="1">
    <source>
        <dbReference type="ARBA" id="ARBA00004370"/>
    </source>
</evidence>
<keyword evidence="4 5" id="KW-0472">Membrane</keyword>
<evidence type="ECO:0000256" key="3">
    <source>
        <dbReference type="ARBA" id="ARBA00022989"/>
    </source>
</evidence>
<dbReference type="InterPro" id="IPR051495">
    <property type="entry name" value="Epithelial_Barrier/Signaling"/>
</dbReference>
<feature type="domain" description="AMOP" evidence="7">
    <location>
        <begin position="489"/>
        <end position="638"/>
    </location>
</feature>
<dbReference type="Gene3D" id="2.60.40.10">
    <property type="entry name" value="Immunoglobulins"/>
    <property type="match status" value="1"/>
</dbReference>
<feature type="chain" id="PRO_5032994897" evidence="6">
    <location>
        <begin position="23"/>
        <end position="1090"/>
    </location>
</feature>
<dbReference type="InterPro" id="IPR013783">
    <property type="entry name" value="Ig-like_fold"/>
</dbReference>
<evidence type="ECO:0000259" key="9">
    <source>
        <dbReference type="PROSITE" id="PS51233"/>
    </source>
</evidence>
<evidence type="ECO:0000313" key="11">
    <source>
        <dbReference type="Proteomes" id="UP000663864"/>
    </source>
</evidence>
<evidence type="ECO:0000256" key="2">
    <source>
        <dbReference type="ARBA" id="ARBA00022692"/>
    </source>
</evidence>
<dbReference type="InterPro" id="IPR005533">
    <property type="entry name" value="AMOP_dom"/>
</dbReference>
<feature type="domain" description="NIDO" evidence="8">
    <location>
        <begin position="100"/>
        <end position="260"/>
    </location>
</feature>
<evidence type="ECO:0000259" key="8">
    <source>
        <dbReference type="PROSITE" id="PS51220"/>
    </source>
</evidence>
<dbReference type="InterPro" id="IPR014756">
    <property type="entry name" value="Ig_E-set"/>
</dbReference>
<evidence type="ECO:0000256" key="6">
    <source>
        <dbReference type="SAM" id="SignalP"/>
    </source>
</evidence>
<evidence type="ECO:0000259" key="7">
    <source>
        <dbReference type="PROSITE" id="PS50856"/>
    </source>
</evidence>
<dbReference type="SUPFAM" id="SSF81296">
    <property type="entry name" value="E set domains"/>
    <property type="match status" value="1"/>
</dbReference>
<dbReference type="GO" id="GO:0016020">
    <property type="term" value="C:membrane"/>
    <property type="evidence" value="ECO:0007669"/>
    <property type="project" value="UniProtKB-SubCell"/>
</dbReference>
<evidence type="ECO:0000256" key="4">
    <source>
        <dbReference type="ARBA" id="ARBA00023136"/>
    </source>
</evidence>
<dbReference type="PROSITE" id="PS50856">
    <property type="entry name" value="AMOP"/>
    <property type="match status" value="1"/>
</dbReference>
<dbReference type="SMART" id="SM00216">
    <property type="entry name" value="VWD"/>
    <property type="match status" value="1"/>
</dbReference>
<dbReference type="Proteomes" id="UP000663864">
    <property type="component" value="Unassembled WGS sequence"/>
</dbReference>
<proteinExistence type="predicted"/>
<dbReference type="PANTHER" id="PTHR13802:SF59">
    <property type="entry name" value="SUSHI DOMAIN-CONTAINING PROTEIN 2"/>
    <property type="match status" value="1"/>
</dbReference>
<dbReference type="CDD" id="cd00102">
    <property type="entry name" value="IPT"/>
    <property type="match status" value="1"/>
</dbReference>
<sequence length="1090" mass="121604">MMMKILIRMFFVFTCILSITHSVPLDEFFPYGPTANDQMFPPNDDGSTDALPLPRIFPYFNNNHRQIYLANNGLFSFLGPVSQFVPTPFPLNDNRRVIAGFWSDIDTRGSIPSGNKVYYQIYANQSNTIVFGKATTYVQQYFPGERSFNPSMIITGTWYRVGAYSYQTNLANTFQIVLATDEIRSFAFLLYHDLQWASPSTKSLLNVNSSSEIGGQAGFNAGDGIIFEMLPYSRTSDVRRLVNISNVNIPGLFVFRIDSDTIAIGGCGNNSNLLFRPRRGSQLGFTPIIIQGPCFTNTSKGDIKCRFGESMLVDAIVISEFQAICLTPSVPLPTFINVYLSIDRGITYQLLPNTFTYTPVEYGLSSVDNTQVIILNRTDMILTIGDRLILGWYLSETTMNNWPNNTIRFEIQMCIVTLNESNGGITEGNSIVLQTNLTPTLGFQSTSVIISSIDNNQFSTVFFRIIARDILTNTIYAGFNSEVIVLHDTNIDTSGYCQTWAQEQPLPSIWNENLLPCPLTIAQARVARCCYEPDPLCNENSYNSAINCNLHRGRSNRDELSAIACYLSRSTNQWNAGTQCCYSSNGQLITHGTGAGTDNRYQPALSPILHFFSDTLPFLACCLLNSNEKNCTRYFELRPPRRGSNSPNAWAGTWGDPHFTTLDGSAYTFNGYGEYIYLAITNVSTSINAAFNPLIQTLIFNSQIRTTTLSSFNDSATVIRGFAAKSNHSLAQRMSITVSRRNILIIRRDNETLDLDTTNDDTISTNNSIVLFFPEMTLERNQTSGVLTLSWFIGVSIQITPISITDGLVLNIGVSVAGLHQNRTFGLLGLYDNNPNNDLRTPNGTIVGLPNTLTLQQIHQQFGQLWAIDPNDSLFYYEMGDSAINYANQNILYIPSFTLPQPSASQLNLTLSICNIDPSLTNRSSWTTAQQTCFYDIAVTNDISLGRTSRIAAETVVQISIDQRYPPEFNSDLPLILIMNDSNSITINFTAVSPYTSYITYNLIQGPSSASFDNQTALFYWEIPTLNNSETVIRVTAQDTQYQLLSTYELTIRVSNLDIDGGITQPSHGQITLISSIFIVMNIVMTFYFY</sequence>
<gene>
    <name evidence="10" type="ORF">ZHD862_LOCUS19393</name>
</gene>
<reference evidence="10" key="1">
    <citation type="submission" date="2021-02" db="EMBL/GenBank/DDBJ databases">
        <authorList>
            <person name="Nowell W R."/>
        </authorList>
    </citation>
    <scope>NUCLEOTIDE SEQUENCE</scope>
</reference>
<evidence type="ECO:0000313" key="10">
    <source>
        <dbReference type="EMBL" id="CAF1136093.1"/>
    </source>
</evidence>
<dbReference type="Pfam" id="PF06119">
    <property type="entry name" value="NIDO"/>
    <property type="match status" value="1"/>
</dbReference>
<name>A0A814RMA7_9BILA</name>
<dbReference type="Pfam" id="PF03782">
    <property type="entry name" value="AMOP"/>
    <property type="match status" value="1"/>
</dbReference>
<keyword evidence="6" id="KW-0732">Signal</keyword>
<comment type="caution">
    <text evidence="10">The sequence shown here is derived from an EMBL/GenBank/DDBJ whole genome shotgun (WGS) entry which is preliminary data.</text>
</comment>
<feature type="transmembrane region" description="Helical" evidence="5">
    <location>
        <begin position="1071"/>
        <end position="1089"/>
    </location>
</feature>
<dbReference type="InterPro" id="IPR015919">
    <property type="entry name" value="Cadherin-like_sf"/>
</dbReference>
<keyword evidence="3 5" id="KW-1133">Transmembrane helix</keyword>
<dbReference type="SUPFAM" id="SSF49313">
    <property type="entry name" value="Cadherin-like"/>
    <property type="match status" value="1"/>
</dbReference>
<accession>A0A814RMA7</accession>
<dbReference type="PANTHER" id="PTHR13802">
    <property type="entry name" value="MUCIN 4-RELATED"/>
    <property type="match status" value="1"/>
</dbReference>
<dbReference type="SMART" id="SM00723">
    <property type="entry name" value="AMOP"/>
    <property type="match status" value="1"/>
</dbReference>